<keyword evidence="3" id="KW-0547">Nucleotide-binding</keyword>
<evidence type="ECO:0000256" key="3">
    <source>
        <dbReference type="ARBA" id="ARBA00022741"/>
    </source>
</evidence>
<accession>A0ABT8J2R4</accession>
<dbReference type="InterPro" id="IPR017583">
    <property type="entry name" value="Tagatose/fructose_Pkinase"/>
</dbReference>
<dbReference type="RefSeq" id="WP_301220713.1">
    <property type="nucleotide sequence ID" value="NZ_JAROCB010000006.1"/>
</dbReference>
<name>A0ABT8J2R4_9MICO</name>
<dbReference type="PANTHER" id="PTHR46566">
    <property type="entry name" value="1-PHOSPHOFRUCTOKINASE-RELATED"/>
    <property type="match status" value="1"/>
</dbReference>
<protein>
    <submittedName>
        <fullName evidence="9">PfkB family carbohydrate kinase</fullName>
    </submittedName>
</protein>
<dbReference type="InterPro" id="IPR029056">
    <property type="entry name" value="Ribokinase-like"/>
</dbReference>
<dbReference type="Pfam" id="PF00294">
    <property type="entry name" value="PfkB"/>
    <property type="match status" value="1"/>
</dbReference>
<dbReference type="PIRSF" id="PIRSF000535">
    <property type="entry name" value="1PFK/6PFK/LacC"/>
    <property type="match status" value="1"/>
</dbReference>
<organism evidence="9 10">
    <name type="scientific">Leifsonia virtsii</name>
    <dbReference type="NCBI Taxonomy" id="3035915"/>
    <lineage>
        <taxon>Bacteria</taxon>
        <taxon>Bacillati</taxon>
        <taxon>Actinomycetota</taxon>
        <taxon>Actinomycetes</taxon>
        <taxon>Micrococcales</taxon>
        <taxon>Microbacteriaceae</taxon>
        <taxon>Leifsonia</taxon>
    </lineage>
</organism>
<evidence type="ECO:0000313" key="9">
    <source>
        <dbReference type="EMBL" id="MDN4599374.1"/>
    </source>
</evidence>
<evidence type="ECO:0000256" key="5">
    <source>
        <dbReference type="ARBA" id="ARBA00022840"/>
    </source>
</evidence>
<dbReference type="SUPFAM" id="SSF53613">
    <property type="entry name" value="Ribokinase-like"/>
    <property type="match status" value="1"/>
</dbReference>
<evidence type="ECO:0000256" key="4">
    <source>
        <dbReference type="ARBA" id="ARBA00022777"/>
    </source>
</evidence>
<dbReference type="Proteomes" id="UP001174210">
    <property type="component" value="Unassembled WGS sequence"/>
</dbReference>
<dbReference type="Gene3D" id="3.40.1190.20">
    <property type="match status" value="1"/>
</dbReference>
<keyword evidence="10" id="KW-1185">Reference proteome</keyword>
<reference evidence="9" key="1">
    <citation type="submission" date="2023-03" db="EMBL/GenBank/DDBJ databases">
        <title>MT1 and MT2 Draft Genomes of Novel Species.</title>
        <authorList>
            <person name="Venkateswaran K."/>
        </authorList>
    </citation>
    <scope>NUCLEOTIDE SEQUENCE</scope>
    <source>
        <strain evidence="9">F6_8S_P_1A</strain>
    </source>
</reference>
<dbReference type="EMBL" id="JAROCB010000006">
    <property type="protein sequence ID" value="MDN4599374.1"/>
    <property type="molecule type" value="Genomic_DNA"/>
</dbReference>
<feature type="domain" description="Carbohydrate kinase PfkB" evidence="8">
    <location>
        <begin position="15"/>
        <end position="286"/>
    </location>
</feature>
<evidence type="ECO:0000256" key="7">
    <source>
        <dbReference type="SAM" id="MobiDB-lite"/>
    </source>
</evidence>
<evidence type="ECO:0000256" key="6">
    <source>
        <dbReference type="PIRNR" id="PIRNR000535"/>
    </source>
</evidence>
<evidence type="ECO:0000259" key="8">
    <source>
        <dbReference type="Pfam" id="PF00294"/>
    </source>
</evidence>
<evidence type="ECO:0000313" key="10">
    <source>
        <dbReference type="Proteomes" id="UP001174210"/>
    </source>
</evidence>
<evidence type="ECO:0000256" key="1">
    <source>
        <dbReference type="ARBA" id="ARBA00010688"/>
    </source>
</evidence>
<keyword evidence="2 6" id="KW-0808">Transferase</keyword>
<evidence type="ECO:0000256" key="2">
    <source>
        <dbReference type="ARBA" id="ARBA00022679"/>
    </source>
</evidence>
<comment type="similarity">
    <text evidence="1">Belongs to the carbohydrate kinase PfkB family.</text>
</comment>
<dbReference type="PANTHER" id="PTHR46566:SF5">
    <property type="entry name" value="1-PHOSPHOFRUCTOKINASE"/>
    <property type="match status" value="1"/>
</dbReference>
<gene>
    <name evidence="9" type="ORF">P5G59_19655</name>
</gene>
<dbReference type="GO" id="GO:0016301">
    <property type="term" value="F:kinase activity"/>
    <property type="evidence" value="ECO:0007669"/>
    <property type="project" value="UniProtKB-KW"/>
</dbReference>
<keyword evidence="4 9" id="KW-0418">Kinase</keyword>
<comment type="caution">
    <text evidence="9">The sequence shown here is derived from an EMBL/GenBank/DDBJ whole genome shotgun (WGS) entry which is preliminary data.</text>
</comment>
<keyword evidence="5" id="KW-0067">ATP-binding</keyword>
<proteinExistence type="inferred from homology"/>
<dbReference type="InterPro" id="IPR011611">
    <property type="entry name" value="PfkB_dom"/>
</dbReference>
<sequence length="312" mass="31136">MILALALSPSVDVTYEVAAVKPQAVNRVQRATKVAGGKALNAARAAAALGASVRAVIPLGGEPGAWIARELQRDGVDATVVPLEAETRTCVAVVADDGAASSTDFYEPATPLSSDAWAGIVAAVEAALTDALPAWLLVSGSVPPGIGLRDLARLLDQARAAGVRTAVDSSGEGLRALVGSADLVKVNRAEAAELLGADVPAEEAARALAVRWACDAVVTDGVRPGAAVFGGKAHRLVAPTLTGRYPAGSGDAFLGGLVAALAAHKTVDAALHVATAAAEANAAVPGQGRLVHPTGTGGDDDLVRGRRCPVAG</sequence>
<feature type="region of interest" description="Disordered" evidence="7">
    <location>
        <begin position="287"/>
        <end position="312"/>
    </location>
</feature>